<dbReference type="STRING" id="369723.Strop_0612"/>
<dbReference type="PANTHER" id="PTHR36842">
    <property type="entry name" value="PROTEIN TOLB HOMOLOG"/>
    <property type="match status" value="1"/>
</dbReference>
<evidence type="ECO:0000313" key="3">
    <source>
        <dbReference type="EMBL" id="ABP53092.1"/>
    </source>
</evidence>
<dbReference type="PATRIC" id="fig|369723.5.peg.620"/>
<dbReference type="HOGENOM" id="CLU_462167_0_0_11"/>
<dbReference type="SUPFAM" id="SSF82171">
    <property type="entry name" value="DPP6 N-terminal domain-like"/>
    <property type="match status" value="1"/>
</dbReference>
<feature type="region of interest" description="Disordered" evidence="2">
    <location>
        <begin position="561"/>
        <end position="590"/>
    </location>
</feature>
<evidence type="ECO:0000256" key="1">
    <source>
        <dbReference type="ARBA" id="ARBA00009820"/>
    </source>
</evidence>
<organism evidence="3 4">
    <name type="scientific">Salinispora tropica (strain ATCC BAA-916 / DSM 44818 / JCM 13857 / NBRC 105044 / CNB-440)</name>
    <dbReference type="NCBI Taxonomy" id="369723"/>
    <lineage>
        <taxon>Bacteria</taxon>
        <taxon>Bacillati</taxon>
        <taxon>Actinomycetota</taxon>
        <taxon>Actinomycetes</taxon>
        <taxon>Micromonosporales</taxon>
        <taxon>Micromonosporaceae</taxon>
        <taxon>Salinispora</taxon>
    </lineage>
</organism>
<reference evidence="4" key="1">
    <citation type="journal article" date="2007" name="Proc. Natl. Acad. Sci. U.S.A.">
        <title>Genome sequencing reveals complex secondary metabolome in the marine actinomycete Salinispora tropica.</title>
        <authorList>
            <person name="Udwary D.W."/>
            <person name="Zeigler L."/>
            <person name="Asolkar R.N."/>
            <person name="Singan V."/>
            <person name="Lapidus A."/>
            <person name="Fenical W."/>
            <person name="Jensen P.R."/>
            <person name="Moore B.S."/>
        </authorList>
    </citation>
    <scope>NUCLEOTIDE SEQUENCE [LARGE SCALE GENOMIC DNA]</scope>
    <source>
        <strain evidence="4">ATCC BAA-916 / DSM 44818 / CNB-440</strain>
    </source>
</reference>
<dbReference type="Pfam" id="PF07676">
    <property type="entry name" value="PD40"/>
    <property type="match status" value="3"/>
</dbReference>
<dbReference type="PANTHER" id="PTHR36842:SF1">
    <property type="entry name" value="PROTEIN TOLB"/>
    <property type="match status" value="1"/>
</dbReference>
<protein>
    <submittedName>
        <fullName evidence="3">Periplasmic component of the Tol biopolymer transport system-like protein</fullName>
    </submittedName>
</protein>
<dbReference type="InterPro" id="IPR011659">
    <property type="entry name" value="WD40"/>
</dbReference>
<comment type="similarity">
    <text evidence="1">Belongs to the TolB family.</text>
</comment>
<dbReference type="Proteomes" id="UP000000235">
    <property type="component" value="Chromosome"/>
</dbReference>
<name>A4X2J2_SALTO</name>
<dbReference type="InterPro" id="IPR011042">
    <property type="entry name" value="6-blade_b-propeller_TolB-like"/>
</dbReference>
<accession>A4X2J2</accession>
<sequence length="590" mass="64839">MNGSAGMLSQPGRVRGPTFQLHRLAEDPAGAGDGAISPDGTRFVASSRRTGSLNLWFYEIATEQWHQGTRGAGDDIEAQWSPDSACLAFTSSRCGHKAVWLYRLHEARISRLTFGPYDEEYPNWSPDGSKITFVGGGWAQRQVYLVSATGGPPMPVTDEPGRTGACTYLPDGSGLICHSYDTGASAVSILPLDGSMPRQVTDGSTWDYKPTVSSAHPVVAFSRSLEGRSVIWVQQLAEPYRGRALVVEAGDDRWPNWTADGQHLFFHRLVDRGVGIWVLDRRTDTVTQVVGPDEQPRYGNISPDGTRLIYAAEESGRSVVKVREISGGLTKVLPLGDAAFPQWSPNGRTVAYLTRDVSRPRWEIATYDLATATSTVWTCGVTWPKSLHGPLDWSPDSTRLVFSTDTEPFEADLCVLDLRDGSVTKLTEDPWWDEAPSWTPDGTGVVFLSTRGGDWTWGFYRMDLSTGEIHALARPDYIEKNNPRMLPDGTLIYSLAVSGIEDLFEQLPDGRGRVLSSVGPAVRYPVPSRDGSMLAFTRTHRTVEYWLAKNVWGAGSPIADLADGDARRRGTHGPQTRTGPVRSPVNTRRR</sequence>
<dbReference type="eggNOG" id="COG0823">
    <property type="taxonomic scope" value="Bacteria"/>
</dbReference>
<dbReference type="AlphaFoldDB" id="A4X2J2"/>
<keyword evidence="4" id="KW-1185">Reference proteome</keyword>
<evidence type="ECO:0000256" key="2">
    <source>
        <dbReference type="SAM" id="MobiDB-lite"/>
    </source>
</evidence>
<dbReference type="Gene3D" id="2.120.10.30">
    <property type="entry name" value="TolB, C-terminal domain"/>
    <property type="match status" value="3"/>
</dbReference>
<evidence type="ECO:0000313" key="4">
    <source>
        <dbReference type="Proteomes" id="UP000000235"/>
    </source>
</evidence>
<dbReference type="EMBL" id="CP000667">
    <property type="protein sequence ID" value="ABP53092.1"/>
    <property type="molecule type" value="Genomic_DNA"/>
</dbReference>
<proteinExistence type="inferred from homology"/>
<dbReference type="SUPFAM" id="SSF69304">
    <property type="entry name" value="Tricorn protease N-terminal domain"/>
    <property type="match status" value="1"/>
</dbReference>
<dbReference type="KEGG" id="stp:Strop_0612"/>
<gene>
    <name evidence="3" type="ordered locus">Strop_0612</name>
</gene>